<dbReference type="PANTHER" id="PTHR47814">
    <property type="entry name" value="PEPTIDYL-TRNA HYDROLASE ARFB"/>
    <property type="match status" value="1"/>
</dbReference>
<dbReference type="Gene3D" id="3.30.160.20">
    <property type="match status" value="1"/>
</dbReference>
<evidence type="ECO:0000259" key="2">
    <source>
        <dbReference type="PROSITE" id="PS00745"/>
    </source>
</evidence>
<evidence type="ECO:0000313" key="3">
    <source>
        <dbReference type="EMBL" id="SDB50443.1"/>
    </source>
</evidence>
<evidence type="ECO:0000256" key="1">
    <source>
        <dbReference type="SAM" id="MobiDB-lite"/>
    </source>
</evidence>
<dbReference type="GO" id="GO:0004045">
    <property type="term" value="F:peptidyl-tRNA hydrolase activity"/>
    <property type="evidence" value="ECO:0007669"/>
    <property type="project" value="TreeGrafter"/>
</dbReference>
<dbReference type="InterPro" id="IPR000352">
    <property type="entry name" value="Pep_chain_release_fac_I"/>
</dbReference>
<dbReference type="PANTHER" id="PTHR47814:SF1">
    <property type="entry name" value="PEPTIDYL-TRNA HYDROLASE ARFB"/>
    <property type="match status" value="1"/>
</dbReference>
<dbReference type="GO" id="GO:0003747">
    <property type="term" value="F:translation release factor activity"/>
    <property type="evidence" value="ECO:0007669"/>
    <property type="project" value="InterPro"/>
</dbReference>
<accession>A0A1G6DZ71</accession>
<name>A0A1G6DZ71_9BACT</name>
<dbReference type="FunFam" id="3.30.160.20:FF:000046">
    <property type="entry name" value="Peptidyl-tRNA hydrolase ICT1"/>
    <property type="match status" value="1"/>
</dbReference>
<feature type="compositionally biased region" description="Basic residues" evidence="1">
    <location>
        <begin position="115"/>
        <end position="144"/>
    </location>
</feature>
<feature type="region of interest" description="Disordered" evidence="1">
    <location>
        <begin position="111"/>
        <end position="152"/>
    </location>
</feature>
<evidence type="ECO:0000313" key="4">
    <source>
        <dbReference type="Proteomes" id="UP000198771"/>
    </source>
</evidence>
<dbReference type="EMBL" id="FMXO01000014">
    <property type="protein sequence ID" value="SDB50443.1"/>
    <property type="molecule type" value="Genomic_DNA"/>
</dbReference>
<dbReference type="NCBIfam" id="NF006718">
    <property type="entry name" value="PRK09256.1"/>
    <property type="match status" value="1"/>
</dbReference>
<dbReference type="GO" id="GO:0043022">
    <property type="term" value="F:ribosome binding"/>
    <property type="evidence" value="ECO:0007669"/>
    <property type="project" value="TreeGrafter"/>
</dbReference>
<proteinExistence type="predicted"/>
<dbReference type="GO" id="GO:0072344">
    <property type="term" value="P:rescue of stalled ribosome"/>
    <property type="evidence" value="ECO:0007669"/>
    <property type="project" value="TreeGrafter"/>
</dbReference>
<dbReference type="SUPFAM" id="SSF110916">
    <property type="entry name" value="Peptidyl-tRNA hydrolase domain-like"/>
    <property type="match status" value="1"/>
</dbReference>
<reference evidence="3 4" key="1">
    <citation type="submission" date="2016-10" db="EMBL/GenBank/DDBJ databases">
        <authorList>
            <person name="de Groot N.N."/>
        </authorList>
    </citation>
    <scope>NUCLEOTIDE SEQUENCE [LARGE SCALE GENOMIC DNA]</scope>
    <source>
        <strain evidence="3 4">ASO4-2</strain>
    </source>
</reference>
<protein>
    <submittedName>
        <fullName evidence="3">Ribosome-associated protein</fullName>
    </submittedName>
</protein>
<gene>
    <name evidence="3" type="ORF">SAMN05660653_02502</name>
</gene>
<dbReference type="AlphaFoldDB" id="A0A1G6DZ71"/>
<feature type="compositionally biased region" description="Basic and acidic residues" evidence="1">
    <location>
        <begin position="1"/>
        <end position="10"/>
    </location>
</feature>
<keyword evidence="4" id="KW-1185">Reference proteome</keyword>
<dbReference type="Proteomes" id="UP000198771">
    <property type="component" value="Unassembled WGS sequence"/>
</dbReference>
<feature type="region of interest" description="Disordered" evidence="1">
    <location>
        <begin position="1"/>
        <end position="24"/>
    </location>
</feature>
<dbReference type="STRING" id="617002.SAMN05660653_02502"/>
<organism evidence="3 4">
    <name type="scientific">Desulfonatronum thiosulfatophilum</name>
    <dbReference type="NCBI Taxonomy" id="617002"/>
    <lineage>
        <taxon>Bacteria</taxon>
        <taxon>Pseudomonadati</taxon>
        <taxon>Thermodesulfobacteriota</taxon>
        <taxon>Desulfovibrionia</taxon>
        <taxon>Desulfovibrionales</taxon>
        <taxon>Desulfonatronaceae</taxon>
        <taxon>Desulfonatronum</taxon>
    </lineage>
</organism>
<dbReference type="PROSITE" id="PS00745">
    <property type="entry name" value="RF_PROK_I"/>
    <property type="match status" value="1"/>
</dbReference>
<feature type="domain" description="Prokaryotic-type class I peptide chain release factors" evidence="2">
    <location>
        <begin position="32"/>
        <end position="48"/>
    </location>
</feature>
<dbReference type="Pfam" id="PF00472">
    <property type="entry name" value="RF-1"/>
    <property type="match status" value="1"/>
</dbReference>
<sequence length="152" mass="17355">MSMDAEERQKNHTPITSEELERSPDLELEFMRASGPGGQNVNKVSTAVRLRFAVHSTPLLTDEVRRRLIRLAGKRMTEEGELIIEARRFRTQERNRADALQRLADLIAAASQAPKPRRATRPTLAARRRRMEQKKERGKIKQTRGKVGSEDA</sequence>